<accession>A0A8X6P7N1</accession>
<dbReference type="AlphaFoldDB" id="A0A8X6P7N1"/>
<protein>
    <submittedName>
        <fullName evidence="2">Uncharacterized protein</fullName>
    </submittedName>
</protein>
<feature type="transmembrane region" description="Helical" evidence="1">
    <location>
        <begin position="25"/>
        <end position="44"/>
    </location>
</feature>
<reference evidence="2" key="1">
    <citation type="submission" date="2020-08" db="EMBL/GenBank/DDBJ databases">
        <title>Multicomponent nature underlies the extraordinary mechanical properties of spider dragline silk.</title>
        <authorList>
            <person name="Kono N."/>
            <person name="Nakamura H."/>
            <person name="Mori M."/>
            <person name="Yoshida Y."/>
            <person name="Ohtoshi R."/>
            <person name="Malay A.D."/>
            <person name="Moran D.A.P."/>
            <person name="Tomita M."/>
            <person name="Numata K."/>
            <person name="Arakawa K."/>
        </authorList>
    </citation>
    <scope>NUCLEOTIDE SEQUENCE</scope>
</reference>
<keyword evidence="3" id="KW-1185">Reference proteome</keyword>
<dbReference type="EMBL" id="BMAW01017836">
    <property type="protein sequence ID" value="GFT55811.1"/>
    <property type="molecule type" value="Genomic_DNA"/>
</dbReference>
<evidence type="ECO:0000313" key="3">
    <source>
        <dbReference type="Proteomes" id="UP000887013"/>
    </source>
</evidence>
<evidence type="ECO:0000256" key="1">
    <source>
        <dbReference type="SAM" id="Phobius"/>
    </source>
</evidence>
<dbReference type="Proteomes" id="UP000887013">
    <property type="component" value="Unassembled WGS sequence"/>
</dbReference>
<evidence type="ECO:0000313" key="2">
    <source>
        <dbReference type="EMBL" id="GFT55811.1"/>
    </source>
</evidence>
<organism evidence="2 3">
    <name type="scientific">Nephila pilipes</name>
    <name type="common">Giant wood spider</name>
    <name type="synonym">Nephila maculata</name>
    <dbReference type="NCBI Taxonomy" id="299642"/>
    <lineage>
        <taxon>Eukaryota</taxon>
        <taxon>Metazoa</taxon>
        <taxon>Ecdysozoa</taxon>
        <taxon>Arthropoda</taxon>
        <taxon>Chelicerata</taxon>
        <taxon>Arachnida</taxon>
        <taxon>Araneae</taxon>
        <taxon>Araneomorphae</taxon>
        <taxon>Entelegynae</taxon>
        <taxon>Araneoidea</taxon>
        <taxon>Nephilidae</taxon>
        <taxon>Nephila</taxon>
    </lineage>
</organism>
<keyword evidence="1" id="KW-1133">Transmembrane helix</keyword>
<keyword evidence="1" id="KW-0472">Membrane</keyword>
<gene>
    <name evidence="2" type="ORF">NPIL_322631</name>
</gene>
<sequence length="76" mass="8976">MLLYGFMRYWKLFSVSKRSVQHRKCSLIVICFMFSLLTAVFYFSNVGDIIFYYLSSGPLSIDQHLSNVYVYFLLPP</sequence>
<keyword evidence="1" id="KW-0812">Transmembrane</keyword>
<name>A0A8X6P7N1_NEPPI</name>
<proteinExistence type="predicted"/>
<comment type="caution">
    <text evidence="2">The sequence shown here is derived from an EMBL/GenBank/DDBJ whole genome shotgun (WGS) entry which is preliminary data.</text>
</comment>